<evidence type="ECO:0000313" key="1">
    <source>
        <dbReference type="EMBL" id="KAH7860544.1"/>
    </source>
</evidence>
<keyword evidence="2" id="KW-1185">Reference proteome</keyword>
<organism evidence="1 2">
    <name type="scientific">Vaccinium darrowii</name>
    <dbReference type="NCBI Taxonomy" id="229202"/>
    <lineage>
        <taxon>Eukaryota</taxon>
        <taxon>Viridiplantae</taxon>
        <taxon>Streptophyta</taxon>
        <taxon>Embryophyta</taxon>
        <taxon>Tracheophyta</taxon>
        <taxon>Spermatophyta</taxon>
        <taxon>Magnoliopsida</taxon>
        <taxon>eudicotyledons</taxon>
        <taxon>Gunneridae</taxon>
        <taxon>Pentapetalae</taxon>
        <taxon>asterids</taxon>
        <taxon>Ericales</taxon>
        <taxon>Ericaceae</taxon>
        <taxon>Vaccinioideae</taxon>
        <taxon>Vaccinieae</taxon>
        <taxon>Vaccinium</taxon>
    </lineage>
</organism>
<protein>
    <submittedName>
        <fullName evidence="1">Uncharacterized protein</fullName>
    </submittedName>
</protein>
<dbReference type="EMBL" id="CM037154">
    <property type="protein sequence ID" value="KAH7860544.1"/>
    <property type="molecule type" value="Genomic_DNA"/>
</dbReference>
<accession>A0ACB7Z3W1</accession>
<dbReference type="Proteomes" id="UP000828048">
    <property type="component" value="Chromosome 4"/>
</dbReference>
<gene>
    <name evidence="1" type="ORF">Vadar_014726</name>
</gene>
<reference evidence="1 2" key="1">
    <citation type="journal article" date="2021" name="Hortic Res">
        <title>High-quality reference genome and annotation aids understanding of berry development for evergreen blueberry (Vaccinium darrowii).</title>
        <authorList>
            <person name="Yu J."/>
            <person name="Hulse-Kemp A.M."/>
            <person name="Babiker E."/>
            <person name="Staton M."/>
        </authorList>
    </citation>
    <scope>NUCLEOTIDE SEQUENCE [LARGE SCALE GENOMIC DNA]</scope>
    <source>
        <strain evidence="2">cv. NJ 8807/NJ 8810</strain>
        <tissue evidence="1">Young leaf</tissue>
    </source>
</reference>
<proteinExistence type="predicted"/>
<evidence type="ECO:0000313" key="2">
    <source>
        <dbReference type="Proteomes" id="UP000828048"/>
    </source>
</evidence>
<name>A0ACB7Z3W1_9ERIC</name>
<comment type="caution">
    <text evidence="1">The sequence shown here is derived from an EMBL/GenBank/DDBJ whole genome shotgun (WGS) entry which is preliminary data.</text>
</comment>
<sequence length="626" mass="70936">MGRFFSSELRQQQWDSKRKAAPVGWSEGGSEGEREAASVRDGRSRWDGNRSAVMVGRLQWHTQKAAATMSADDSLYDLEFRSSVYDAWYTARVVLETDTLIVKFLNFYDWNDEKFAAGDFPTAEAVDEFLMAVILLKHNALLYNVFTHTQKAAATMSADDSLYDLEFRSSVDDAWYTARVVLETDTLVVKFLNFYEWNDEKFAAGDFRSAEAVDEFLERVRPLSQQLQDNQCSRVIEGMTVCASFAFGPDEIRFYDAVVEAVNYVDHSYAKEEEECLCTFLLFWQHGPNEGNVTSASIADITLIRHFSEAHSALASFVKIAKEKVKVASCTSGSVCDANALTLKAVKTEKEDSPMLADGKSSLFQNGLQVKDGVRGSSGFLPTREDTGKIRKYHKGHLQDKDLGGSTVEETGMHHFILIENLERDLPPSSIMEFIHKQTSISAQTYVFPNLSSESYTRGAVVVECKEKLKKIYEFLNNPDHIVTSSRGRPWVIIEKLLRHGTFRTMVGSLMPISQRKFKNQSINDELKVVLRGSREYNTAKRMRDLFMEFVEHQQRLHKSLLEIRLLRSIKVAPTTPLVFIEIKFMLLLVSQQIPTRTSTLVDESRPLDQSVINTSVVSLGRLSEQ</sequence>